<dbReference type="EMBL" id="BK014883">
    <property type="protein sequence ID" value="DAD80341.1"/>
    <property type="molecule type" value="Genomic_DNA"/>
</dbReference>
<organism evidence="1">
    <name type="scientific">Siphoviridae sp. ctX581</name>
    <dbReference type="NCBI Taxonomy" id="2826365"/>
    <lineage>
        <taxon>Viruses</taxon>
        <taxon>Duplodnaviria</taxon>
        <taxon>Heunggongvirae</taxon>
        <taxon>Uroviricota</taxon>
        <taxon>Caudoviricetes</taxon>
    </lineage>
</organism>
<reference evidence="1" key="1">
    <citation type="journal article" date="2021" name="Proc. Natl. Acad. Sci. U.S.A.">
        <title>A Catalog of Tens of Thousands of Viruses from Human Metagenomes Reveals Hidden Associations with Chronic Diseases.</title>
        <authorList>
            <person name="Tisza M.J."/>
            <person name="Buck C.B."/>
        </authorList>
    </citation>
    <scope>NUCLEOTIDE SEQUENCE</scope>
    <source>
        <strain evidence="1">CtX581</strain>
    </source>
</reference>
<protein>
    <submittedName>
        <fullName evidence="1">Uncharacterized protein</fullName>
    </submittedName>
</protein>
<sequence length="33" mass="3997">MNFLRQNMKGNFLINIEKTLLILFLRNNDICKK</sequence>
<evidence type="ECO:0000313" key="1">
    <source>
        <dbReference type="EMBL" id="DAD80341.1"/>
    </source>
</evidence>
<proteinExistence type="predicted"/>
<name>A0A8S5MDE3_9CAUD</name>
<accession>A0A8S5MDE3</accession>